<feature type="transmembrane region" description="Helical" evidence="1">
    <location>
        <begin position="94"/>
        <end position="112"/>
    </location>
</feature>
<evidence type="ECO:0000313" key="3">
    <source>
        <dbReference type="Proteomes" id="UP000184330"/>
    </source>
</evidence>
<keyword evidence="3" id="KW-1185">Reference proteome</keyword>
<evidence type="ECO:0000256" key="1">
    <source>
        <dbReference type="SAM" id="Phobius"/>
    </source>
</evidence>
<gene>
    <name evidence="2" type="ORF">PAC_03378</name>
</gene>
<dbReference type="Proteomes" id="UP000184330">
    <property type="component" value="Unassembled WGS sequence"/>
</dbReference>
<evidence type="ECO:0000313" key="2">
    <source>
        <dbReference type="EMBL" id="CZR53499.1"/>
    </source>
</evidence>
<sequence length="188" mass="20570">MDRRNMFGIAQNQRNLETASVASGFTFAVIRGVKLAISLGTQVVCAIIISQYSLSQPGDGTTRGAYFQSLHSTLSSIPKATEQLSIPRFILEPSAFTFLSALVIYNAAVLFFDQLKYDHRYQNYFIAVGVSVGILAAALESTSSVSLDPVKRYIPISLTVSLTLSLVFHTVLYRFTANPNMADTDLKS</sequence>
<dbReference type="OrthoDB" id="3561107at2759"/>
<accession>A0A1L7WL44</accession>
<feature type="transmembrane region" description="Helical" evidence="1">
    <location>
        <begin position="21"/>
        <end position="49"/>
    </location>
</feature>
<name>A0A1L7WL44_9HELO</name>
<feature type="transmembrane region" description="Helical" evidence="1">
    <location>
        <begin position="153"/>
        <end position="173"/>
    </location>
</feature>
<organism evidence="2 3">
    <name type="scientific">Phialocephala subalpina</name>
    <dbReference type="NCBI Taxonomy" id="576137"/>
    <lineage>
        <taxon>Eukaryota</taxon>
        <taxon>Fungi</taxon>
        <taxon>Dikarya</taxon>
        <taxon>Ascomycota</taxon>
        <taxon>Pezizomycotina</taxon>
        <taxon>Leotiomycetes</taxon>
        <taxon>Helotiales</taxon>
        <taxon>Mollisiaceae</taxon>
        <taxon>Phialocephala</taxon>
        <taxon>Phialocephala fortinii species complex</taxon>
    </lineage>
</organism>
<proteinExistence type="predicted"/>
<dbReference type="AlphaFoldDB" id="A0A1L7WL44"/>
<keyword evidence="1" id="KW-1133">Transmembrane helix</keyword>
<dbReference type="EMBL" id="FJOG01000003">
    <property type="protein sequence ID" value="CZR53499.1"/>
    <property type="molecule type" value="Genomic_DNA"/>
</dbReference>
<protein>
    <submittedName>
        <fullName evidence="2">Uncharacterized protein</fullName>
    </submittedName>
</protein>
<feature type="transmembrane region" description="Helical" evidence="1">
    <location>
        <begin position="124"/>
        <end position="147"/>
    </location>
</feature>
<reference evidence="2 3" key="1">
    <citation type="submission" date="2016-03" db="EMBL/GenBank/DDBJ databases">
        <authorList>
            <person name="Ploux O."/>
        </authorList>
    </citation>
    <scope>NUCLEOTIDE SEQUENCE [LARGE SCALE GENOMIC DNA]</scope>
    <source>
        <strain evidence="2 3">UAMH 11012</strain>
    </source>
</reference>
<keyword evidence="1" id="KW-0812">Transmembrane</keyword>
<keyword evidence="1" id="KW-0472">Membrane</keyword>